<feature type="transmembrane region" description="Helical" evidence="2">
    <location>
        <begin position="190"/>
        <end position="213"/>
    </location>
</feature>
<evidence type="ECO:0008006" key="5">
    <source>
        <dbReference type="Google" id="ProtNLM"/>
    </source>
</evidence>
<dbReference type="PANTHER" id="PTHR36060">
    <property type="entry name" value="OS02G0272400 PROTEIN"/>
    <property type="match status" value="1"/>
</dbReference>
<evidence type="ECO:0000256" key="2">
    <source>
        <dbReference type="SAM" id="Phobius"/>
    </source>
</evidence>
<feature type="region of interest" description="Disordered" evidence="1">
    <location>
        <begin position="262"/>
        <end position="293"/>
    </location>
</feature>
<keyword evidence="2" id="KW-0472">Membrane</keyword>
<keyword evidence="2" id="KW-0812">Transmembrane</keyword>
<feature type="transmembrane region" description="Helical" evidence="2">
    <location>
        <begin position="103"/>
        <end position="131"/>
    </location>
</feature>
<evidence type="ECO:0000256" key="1">
    <source>
        <dbReference type="SAM" id="MobiDB-lite"/>
    </source>
</evidence>
<keyword evidence="4" id="KW-1185">Reference proteome</keyword>
<sequence>MAIIGDALRQAFMPKHEYESLRDEDRVWLKLQRPMLSCFLALIVAAIVVSVYICLIIVFPDDVERRPFCGGGLRLQPLPVGASRDPDQFRGVFILTDQETVDYFWVVVFLPSLVVFSLSVMYLVAGVAVAYSAPARSRWLFVVKNNYCASRRGSVRCLSILNIVFSIIYALLAVFLGSSLLTLGSRCSVPLFWCYEVVSWGLVILFGGTAFFLRRKAAQILDEYSSPSSRNAGLELLETNSDVVITPEVERRVHESFQLWMGSSLPSSDDEDEPDEYAEAPHSNTNSSIQERV</sequence>
<dbReference type="Proteomes" id="UP000594263">
    <property type="component" value="Unplaced"/>
</dbReference>
<feature type="compositionally biased region" description="Polar residues" evidence="1">
    <location>
        <begin position="282"/>
        <end position="293"/>
    </location>
</feature>
<feature type="transmembrane region" description="Helical" evidence="2">
    <location>
        <begin position="36"/>
        <end position="59"/>
    </location>
</feature>
<proteinExistence type="predicted"/>
<dbReference type="AlphaFoldDB" id="A0A7N0V508"/>
<feature type="transmembrane region" description="Helical" evidence="2">
    <location>
        <begin position="160"/>
        <end position="184"/>
    </location>
</feature>
<dbReference type="PANTHER" id="PTHR36060:SF1">
    <property type="entry name" value="OS02G0272400 PROTEIN"/>
    <property type="match status" value="1"/>
</dbReference>
<evidence type="ECO:0000313" key="3">
    <source>
        <dbReference type="EnsemblPlants" id="Kaladp0102s0091.1.v1.1"/>
    </source>
</evidence>
<feature type="compositionally biased region" description="Acidic residues" evidence="1">
    <location>
        <begin position="268"/>
        <end position="278"/>
    </location>
</feature>
<dbReference type="EnsemblPlants" id="Kaladp0102s0091.1.v1.1">
    <property type="protein sequence ID" value="Kaladp0102s0091.1.v1.1"/>
    <property type="gene ID" value="Kaladp0102s0091.v1.1"/>
</dbReference>
<name>A0A7N0V508_KALFE</name>
<reference evidence="3" key="1">
    <citation type="submission" date="2021-01" db="UniProtKB">
        <authorList>
            <consortium name="EnsemblPlants"/>
        </authorList>
    </citation>
    <scope>IDENTIFICATION</scope>
</reference>
<dbReference type="Gramene" id="Kaladp0102s0091.1.v1.1">
    <property type="protein sequence ID" value="Kaladp0102s0091.1.v1.1"/>
    <property type="gene ID" value="Kaladp0102s0091.v1.1"/>
</dbReference>
<dbReference type="OMA" id="FMPRRAY"/>
<evidence type="ECO:0000313" key="4">
    <source>
        <dbReference type="Proteomes" id="UP000594263"/>
    </source>
</evidence>
<protein>
    <recommendedName>
        <fullName evidence="5">Transmembrane protein</fullName>
    </recommendedName>
</protein>
<organism evidence="3 4">
    <name type="scientific">Kalanchoe fedtschenkoi</name>
    <name type="common">Lavender scallops</name>
    <name type="synonym">South American air plant</name>
    <dbReference type="NCBI Taxonomy" id="63787"/>
    <lineage>
        <taxon>Eukaryota</taxon>
        <taxon>Viridiplantae</taxon>
        <taxon>Streptophyta</taxon>
        <taxon>Embryophyta</taxon>
        <taxon>Tracheophyta</taxon>
        <taxon>Spermatophyta</taxon>
        <taxon>Magnoliopsida</taxon>
        <taxon>eudicotyledons</taxon>
        <taxon>Gunneridae</taxon>
        <taxon>Pentapetalae</taxon>
        <taxon>Saxifragales</taxon>
        <taxon>Crassulaceae</taxon>
        <taxon>Kalanchoe</taxon>
    </lineage>
</organism>
<accession>A0A7N0V508</accession>
<keyword evidence="2" id="KW-1133">Transmembrane helix</keyword>